<dbReference type="OrthoDB" id="8052806at2759"/>
<evidence type="ECO:0000313" key="1">
    <source>
        <dbReference type="EMBL" id="KAG8237685.1"/>
    </source>
</evidence>
<accession>A0A8K0KMS0</accession>
<evidence type="ECO:0000313" key="2">
    <source>
        <dbReference type="Proteomes" id="UP000792457"/>
    </source>
</evidence>
<keyword evidence="2" id="KW-1185">Reference proteome</keyword>
<organism evidence="1 2">
    <name type="scientific">Ladona fulva</name>
    <name type="common">Scarce chaser dragonfly</name>
    <name type="synonym">Libellula fulva</name>
    <dbReference type="NCBI Taxonomy" id="123851"/>
    <lineage>
        <taxon>Eukaryota</taxon>
        <taxon>Metazoa</taxon>
        <taxon>Ecdysozoa</taxon>
        <taxon>Arthropoda</taxon>
        <taxon>Hexapoda</taxon>
        <taxon>Insecta</taxon>
        <taxon>Pterygota</taxon>
        <taxon>Palaeoptera</taxon>
        <taxon>Odonata</taxon>
        <taxon>Epiprocta</taxon>
        <taxon>Anisoptera</taxon>
        <taxon>Libelluloidea</taxon>
        <taxon>Libellulidae</taxon>
        <taxon>Ladona</taxon>
    </lineage>
</organism>
<sequence length="107" mass="12033">MSRSTSWELCYLPDHGVHKFTPQGSKLRVVLDASSVLRTATQRCIAYWSKTPGLYILWRDDSAHALLEFQVNTVTYDVVSSPYLAIRTLNQQVNDEGETFPLGSVPS</sequence>
<protein>
    <submittedName>
        <fullName evidence="1">Uncharacterized protein</fullName>
    </submittedName>
</protein>
<dbReference type="AlphaFoldDB" id="A0A8K0KMS0"/>
<dbReference type="Proteomes" id="UP000792457">
    <property type="component" value="Unassembled WGS sequence"/>
</dbReference>
<comment type="caution">
    <text evidence="1">The sequence shown here is derived from an EMBL/GenBank/DDBJ whole genome shotgun (WGS) entry which is preliminary data.</text>
</comment>
<name>A0A8K0KMS0_LADFU</name>
<reference evidence="1" key="1">
    <citation type="submission" date="2013-04" db="EMBL/GenBank/DDBJ databases">
        <authorList>
            <person name="Qu J."/>
            <person name="Murali S.C."/>
            <person name="Bandaranaike D."/>
            <person name="Bellair M."/>
            <person name="Blankenburg K."/>
            <person name="Chao H."/>
            <person name="Dinh H."/>
            <person name="Doddapaneni H."/>
            <person name="Downs B."/>
            <person name="Dugan-Rocha S."/>
            <person name="Elkadiri S."/>
            <person name="Gnanaolivu R.D."/>
            <person name="Hernandez B."/>
            <person name="Javaid M."/>
            <person name="Jayaseelan J.C."/>
            <person name="Lee S."/>
            <person name="Li M."/>
            <person name="Ming W."/>
            <person name="Munidasa M."/>
            <person name="Muniz J."/>
            <person name="Nguyen L."/>
            <person name="Ongeri F."/>
            <person name="Osuji N."/>
            <person name="Pu L.-L."/>
            <person name="Puazo M."/>
            <person name="Qu C."/>
            <person name="Quiroz J."/>
            <person name="Raj R."/>
            <person name="Weissenberger G."/>
            <person name="Xin Y."/>
            <person name="Zou X."/>
            <person name="Han Y."/>
            <person name="Richards S."/>
            <person name="Worley K."/>
            <person name="Muzny D."/>
            <person name="Gibbs R."/>
        </authorList>
    </citation>
    <scope>NUCLEOTIDE SEQUENCE</scope>
    <source>
        <strain evidence="1">Sampled in the wild</strain>
    </source>
</reference>
<gene>
    <name evidence="1" type="ORF">J437_LFUL017707</name>
</gene>
<proteinExistence type="predicted"/>
<dbReference type="EMBL" id="KZ309205">
    <property type="protein sequence ID" value="KAG8237685.1"/>
    <property type="molecule type" value="Genomic_DNA"/>
</dbReference>
<reference evidence="1" key="2">
    <citation type="submission" date="2017-10" db="EMBL/GenBank/DDBJ databases">
        <title>Ladona fulva Genome sequencing and assembly.</title>
        <authorList>
            <person name="Murali S."/>
            <person name="Richards S."/>
            <person name="Bandaranaike D."/>
            <person name="Bellair M."/>
            <person name="Blankenburg K."/>
            <person name="Chao H."/>
            <person name="Dinh H."/>
            <person name="Doddapaneni H."/>
            <person name="Dugan-Rocha S."/>
            <person name="Elkadiri S."/>
            <person name="Gnanaolivu R."/>
            <person name="Hernandez B."/>
            <person name="Skinner E."/>
            <person name="Javaid M."/>
            <person name="Lee S."/>
            <person name="Li M."/>
            <person name="Ming W."/>
            <person name="Munidasa M."/>
            <person name="Muniz J."/>
            <person name="Nguyen L."/>
            <person name="Hughes D."/>
            <person name="Osuji N."/>
            <person name="Pu L.-L."/>
            <person name="Puazo M."/>
            <person name="Qu C."/>
            <person name="Quiroz J."/>
            <person name="Raj R."/>
            <person name="Weissenberger G."/>
            <person name="Xin Y."/>
            <person name="Zou X."/>
            <person name="Han Y."/>
            <person name="Worley K."/>
            <person name="Muzny D."/>
            <person name="Gibbs R."/>
        </authorList>
    </citation>
    <scope>NUCLEOTIDE SEQUENCE</scope>
    <source>
        <strain evidence="1">Sampled in the wild</strain>
    </source>
</reference>